<dbReference type="RefSeq" id="WP_011876743.1">
    <property type="nucleotide sequence ID" value="NC_009253.1"/>
</dbReference>
<dbReference type="EC" id="1.8.98.1" evidence="3"/>
<dbReference type="Gene3D" id="1.20.1050.140">
    <property type="match status" value="1"/>
</dbReference>
<dbReference type="KEGG" id="drm:Dred_0357"/>
<dbReference type="InterPro" id="IPR004017">
    <property type="entry name" value="Cys_rich_dom"/>
</dbReference>
<accession>A4J1F2</accession>
<protein>
    <submittedName>
        <fullName evidence="3">CoB--CoM heterodisulfide reductase</fullName>
        <ecNumber evidence="3">1.8.98.1</ecNumber>
    </submittedName>
</protein>
<proteinExistence type="predicted"/>
<organism evidence="3 4">
    <name type="scientific">Desulforamulus reducens (strain ATCC BAA-1160 / DSM 100696 / MI-1)</name>
    <name type="common">Desulfotomaculum reducens</name>
    <dbReference type="NCBI Taxonomy" id="349161"/>
    <lineage>
        <taxon>Bacteria</taxon>
        <taxon>Bacillati</taxon>
        <taxon>Bacillota</taxon>
        <taxon>Clostridia</taxon>
        <taxon>Eubacteriales</taxon>
        <taxon>Peptococcaceae</taxon>
        <taxon>Desulforamulus</taxon>
    </lineage>
</organism>
<dbReference type="AlphaFoldDB" id="A4J1F2"/>
<dbReference type="HOGENOM" id="CLU_052147_1_0_9"/>
<gene>
    <name evidence="3" type="ordered locus">Dred_0357</name>
</gene>
<dbReference type="PANTHER" id="PTHR42947">
    <property type="entry name" value="COB--COM HETERODISULFIDE REDUCTASE SUBUNIT B 1"/>
    <property type="match status" value="1"/>
</dbReference>
<feature type="domain" description="Cysteine-rich" evidence="2">
    <location>
        <begin position="3"/>
        <end position="84"/>
    </location>
</feature>
<dbReference type="STRING" id="349161.Dred_0357"/>
<dbReference type="Proteomes" id="UP000001556">
    <property type="component" value="Chromosome"/>
</dbReference>
<evidence type="ECO:0000313" key="3">
    <source>
        <dbReference type="EMBL" id="ABO48905.1"/>
    </source>
</evidence>
<keyword evidence="4" id="KW-1185">Reference proteome</keyword>
<dbReference type="eggNOG" id="COG2048">
    <property type="taxonomic scope" value="Bacteria"/>
</dbReference>
<keyword evidence="1 3" id="KW-0560">Oxidoreductase</keyword>
<dbReference type="Gene3D" id="3.40.50.11810">
    <property type="match status" value="1"/>
</dbReference>
<dbReference type="GO" id="GO:0051912">
    <property type="term" value="F:CoB--CoM heterodisulfide reductase activity"/>
    <property type="evidence" value="ECO:0007669"/>
    <property type="project" value="UniProtKB-EC"/>
</dbReference>
<sequence>MKIAYYPGCSLQTMAKDYDMSARVVSEFLGIELVEIPDWNCCGASAAHASSKYLPIALCARNLHMVEQMGLDVTSPCAACYQSLSYANWKLTGDPDLREKINDATGQPYQGGVKIQSFIQVFSKLTAEKIQSQVVQPLEGLKVAVYYGCLLVRPSNVVEIDDPEDPQILDNLIRATSAETVDWTHKVECCGGSLSVTNEDISLKLARDILSSAAEAGAHCIITACPQCHFNLDMKQNKMNKVFNTDLKLPVFYFTQLLGLSLGIEPNCLGMDLMTAKAMLSRIS</sequence>
<feature type="domain" description="Cysteine-rich" evidence="2">
    <location>
        <begin position="143"/>
        <end position="233"/>
    </location>
</feature>
<evidence type="ECO:0000313" key="4">
    <source>
        <dbReference type="Proteomes" id="UP000001556"/>
    </source>
</evidence>
<name>A4J1F2_DESRM</name>
<dbReference type="EMBL" id="CP000612">
    <property type="protein sequence ID" value="ABO48905.1"/>
    <property type="molecule type" value="Genomic_DNA"/>
</dbReference>
<dbReference type="OrthoDB" id="9777685at2"/>
<dbReference type="PANTHER" id="PTHR42947:SF1">
    <property type="entry name" value="COB--COM HETERODISULFIDE REDUCTASE SUBUNIT B 1"/>
    <property type="match status" value="1"/>
</dbReference>
<dbReference type="Pfam" id="PF02754">
    <property type="entry name" value="CCG"/>
    <property type="match status" value="2"/>
</dbReference>
<dbReference type="InterPro" id="IPR051278">
    <property type="entry name" value="HdrB/HdrD_reductase"/>
</dbReference>
<evidence type="ECO:0000256" key="1">
    <source>
        <dbReference type="ARBA" id="ARBA00023002"/>
    </source>
</evidence>
<evidence type="ECO:0000259" key="2">
    <source>
        <dbReference type="Pfam" id="PF02754"/>
    </source>
</evidence>
<reference evidence="3 4" key="1">
    <citation type="submission" date="2007-03" db="EMBL/GenBank/DDBJ databases">
        <title>Complete sequence of Desulfotomaculum reducens MI-1.</title>
        <authorList>
            <consortium name="US DOE Joint Genome Institute"/>
            <person name="Copeland A."/>
            <person name="Lucas S."/>
            <person name="Lapidus A."/>
            <person name="Barry K."/>
            <person name="Detter J.C."/>
            <person name="Glavina del Rio T."/>
            <person name="Hammon N."/>
            <person name="Israni S."/>
            <person name="Dalin E."/>
            <person name="Tice H."/>
            <person name="Pitluck S."/>
            <person name="Sims D."/>
            <person name="Brettin T."/>
            <person name="Bruce D."/>
            <person name="Han C."/>
            <person name="Tapia R."/>
            <person name="Schmutz J."/>
            <person name="Larimer F."/>
            <person name="Land M."/>
            <person name="Hauser L."/>
            <person name="Kyrpides N."/>
            <person name="Kim E."/>
            <person name="Tebo B.M."/>
            <person name="Richardson P."/>
        </authorList>
    </citation>
    <scope>NUCLEOTIDE SEQUENCE [LARGE SCALE GENOMIC DNA]</scope>
    <source>
        <strain evidence="3 4">MI-1</strain>
    </source>
</reference>